<evidence type="ECO:0000313" key="2">
    <source>
        <dbReference type="EMBL" id="HGQ18924.1"/>
    </source>
</evidence>
<feature type="transmembrane region" description="Helical" evidence="1">
    <location>
        <begin position="156"/>
        <end position="175"/>
    </location>
</feature>
<keyword evidence="1" id="KW-0472">Membrane</keyword>
<evidence type="ECO:0000256" key="1">
    <source>
        <dbReference type="SAM" id="Phobius"/>
    </source>
</evidence>
<feature type="transmembrane region" description="Helical" evidence="1">
    <location>
        <begin position="101"/>
        <end position="124"/>
    </location>
</feature>
<protein>
    <submittedName>
        <fullName evidence="2">Uncharacterized protein</fullName>
    </submittedName>
</protein>
<name>A0A7J3JTB4_9CREN</name>
<feature type="transmembrane region" description="Helical" evidence="1">
    <location>
        <begin position="130"/>
        <end position="149"/>
    </location>
</feature>
<proteinExistence type="predicted"/>
<feature type="transmembrane region" description="Helical" evidence="1">
    <location>
        <begin position="181"/>
        <end position="206"/>
    </location>
</feature>
<keyword evidence="1" id="KW-0812">Transmembrane</keyword>
<gene>
    <name evidence="2" type="ORF">ENU30_08145</name>
</gene>
<dbReference type="EMBL" id="DTBZ01000152">
    <property type="protein sequence ID" value="HGQ18924.1"/>
    <property type="molecule type" value="Genomic_DNA"/>
</dbReference>
<organism evidence="2">
    <name type="scientific">Ignisphaera aggregans</name>
    <dbReference type="NCBI Taxonomy" id="334771"/>
    <lineage>
        <taxon>Archaea</taxon>
        <taxon>Thermoproteota</taxon>
        <taxon>Thermoprotei</taxon>
        <taxon>Desulfurococcales</taxon>
        <taxon>Desulfurococcaceae</taxon>
        <taxon>Ignisphaera</taxon>
    </lineage>
</organism>
<dbReference type="AlphaFoldDB" id="A0A7J3JTB4"/>
<keyword evidence="1" id="KW-1133">Transmembrane helix</keyword>
<comment type="caution">
    <text evidence="2">The sequence shown here is derived from an EMBL/GenBank/DDBJ whole genome shotgun (WGS) entry which is preliminary data.</text>
</comment>
<sequence>MSLVSQMRILLAKLADGIDSLSIDVKGLRGALEKLKLIEDIHLYTKAIVQFFTDLNDDLKYMDKVIDEYNIQLIDKCVKNLENRIHYMVTNIAKSKLRMDVLMSLTILLLTIVNIIISYSFVYYLGVQSLILTILSMAIGSIVLVGFSLRFLSTLFLIPSIPLIPLIQLTIILTRERVDNYILALALIFSTGCILFISVNVIFYIIRTYKSAILAFLNFGQIVESILSKISRIEMKKISSSAQNLVKDYEKIYGNEAYELIKYIEELSKTRG</sequence>
<accession>A0A7J3JTB4</accession>
<reference evidence="2" key="1">
    <citation type="journal article" date="2020" name="mSystems">
        <title>Genome- and Community-Level Interaction Insights into Carbon Utilization and Element Cycling Functions of Hydrothermarchaeota in Hydrothermal Sediment.</title>
        <authorList>
            <person name="Zhou Z."/>
            <person name="Liu Y."/>
            <person name="Xu W."/>
            <person name="Pan J."/>
            <person name="Luo Z.H."/>
            <person name="Li M."/>
        </authorList>
    </citation>
    <scope>NUCLEOTIDE SEQUENCE [LARGE SCALE GENOMIC DNA]</scope>
    <source>
        <strain evidence="2">SpSt-657</strain>
    </source>
</reference>